<sequence>MNHSMINSSVSMHALQQKLDLLANNMANVNNTGYKRREASFQDVLTNMQQQPRGFQKEGRLTPLGYNQGWGAKLATAQLNMSQGSLKPTSNPLDVAIEGAGLFEISTASVDAAGNPVRETRWTRDGSFELSPAGDPQNPDGLILTTKDGHYVLGADNNPLRVPNNHQIQIQADGTILAHDEADPNAEAVPVGQIKMVRVVRPQLLQQLGDNVFGLPSDITAQQRDDILEPVTAGNNTVDPITVRQGFLEQSNVSLADEMSELIMVQRAFQLNSRAVASSDQMMNLANNLRG</sequence>
<dbReference type="EMBL" id="JNVM01000011">
    <property type="protein sequence ID" value="KEQ25244.1"/>
    <property type="molecule type" value="Genomic_DNA"/>
</dbReference>
<dbReference type="InterPro" id="IPR037925">
    <property type="entry name" value="FlgE/F/G-like"/>
</dbReference>
<dbReference type="InterPro" id="IPR010930">
    <property type="entry name" value="Flg_bb/hook_C_dom"/>
</dbReference>
<evidence type="ECO:0000256" key="2">
    <source>
        <dbReference type="RuleBase" id="RU362116"/>
    </source>
</evidence>
<comment type="subcellular location">
    <subcellularLocation>
        <location evidence="2">Bacterial flagellum basal body</location>
    </subcellularLocation>
</comment>
<organism evidence="6 7">
    <name type="scientific">Paenibacillus tyrfis</name>
    <dbReference type="NCBI Taxonomy" id="1501230"/>
    <lineage>
        <taxon>Bacteria</taxon>
        <taxon>Bacillati</taxon>
        <taxon>Bacillota</taxon>
        <taxon>Bacilli</taxon>
        <taxon>Bacillales</taxon>
        <taxon>Paenibacillaceae</taxon>
        <taxon>Paenibacillus</taxon>
    </lineage>
</organism>
<comment type="similarity">
    <text evidence="1 2">Belongs to the flagella basal body rod proteins family.</text>
</comment>
<dbReference type="PANTHER" id="PTHR30435">
    <property type="entry name" value="FLAGELLAR PROTEIN"/>
    <property type="match status" value="1"/>
</dbReference>
<accession>A0A081P3H1</accession>
<evidence type="ECO:0000256" key="1">
    <source>
        <dbReference type="ARBA" id="ARBA00009677"/>
    </source>
</evidence>
<keyword evidence="6" id="KW-0966">Cell projection</keyword>
<dbReference type="Pfam" id="PF22692">
    <property type="entry name" value="LlgE_F_G_D1"/>
    <property type="match status" value="1"/>
</dbReference>
<dbReference type="eggNOG" id="COG4786">
    <property type="taxonomic scope" value="Bacteria"/>
</dbReference>
<dbReference type="InterPro" id="IPR020013">
    <property type="entry name" value="Flagellar_FlgE/F/G"/>
</dbReference>
<keyword evidence="7" id="KW-1185">Reference proteome</keyword>
<evidence type="ECO:0000313" key="7">
    <source>
        <dbReference type="Proteomes" id="UP000028123"/>
    </source>
</evidence>
<evidence type="ECO:0000313" key="6">
    <source>
        <dbReference type="EMBL" id="KEQ25244.1"/>
    </source>
</evidence>
<keyword evidence="6" id="KW-0969">Cilium</keyword>
<dbReference type="SUPFAM" id="SSF117143">
    <property type="entry name" value="Flagellar hook protein flgE"/>
    <property type="match status" value="1"/>
</dbReference>
<dbReference type="OrthoDB" id="9800375at2"/>
<dbReference type="Pfam" id="PF00460">
    <property type="entry name" value="Flg_bb_rod"/>
    <property type="match status" value="1"/>
</dbReference>
<feature type="domain" description="Flagellar basal-body/hook protein C-terminal" evidence="4">
    <location>
        <begin position="244"/>
        <end position="289"/>
    </location>
</feature>
<dbReference type="Proteomes" id="UP000028123">
    <property type="component" value="Unassembled WGS sequence"/>
</dbReference>
<dbReference type="GO" id="GO:0071978">
    <property type="term" value="P:bacterial-type flagellum-dependent swarming motility"/>
    <property type="evidence" value="ECO:0007669"/>
    <property type="project" value="TreeGrafter"/>
</dbReference>
<dbReference type="GO" id="GO:0009425">
    <property type="term" value="C:bacterial-type flagellum basal body"/>
    <property type="evidence" value="ECO:0007669"/>
    <property type="project" value="UniProtKB-SubCell"/>
</dbReference>
<dbReference type="Pfam" id="PF06429">
    <property type="entry name" value="Flg_bbr_C"/>
    <property type="match status" value="1"/>
</dbReference>
<keyword evidence="2" id="KW-0975">Bacterial flagellum</keyword>
<dbReference type="InterPro" id="IPR053967">
    <property type="entry name" value="LlgE_F_G-like_D1"/>
</dbReference>
<dbReference type="NCBIfam" id="TIGR03506">
    <property type="entry name" value="FlgEFG_subfam"/>
    <property type="match status" value="1"/>
</dbReference>
<evidence type="ECO:0000259" key="3">
    <source>
        <dbReference type="Pfam" id="PF00460"/>
    </source>
</evidence>
<evidence type="ECO:0000259" key="5">
    <source>
        <dbReference type="Pfam" id="PF22692"/>
    </source>
</evidence>
<gene>
    <name evidence="6" type="ORF">ET33_04085</name>
</gene>
<dbReference type="PANTHER" id="PTHR30435:SF19">
    <property type="entry name" value="FLAGELLAR BASAL-BODY ROD PROTEIN FLGG"/>
    <property type="match status" value="1"/>
</dbReference>
<dbReference type="AlphaFoldDB" id="A0A081P3H1"/>
<feature type="domain" description="Flagellar basal body rod protein N-terminal" evidence="3">
    <location>
        <begin position="12"/>
        <end position="35"/>
    </location>
</feature>
<proteinExistence type="inferred from homology"/>
<evidence type="ECO:0000259" key="4">
    <source>
        <dbReference type="Pfam" id="PF06429"/>
    </source>
</evidence>
<keyword evidence="6" id="KW-0282">Flagellum</keyword>
<feature type="domain" description="Flagellar hook protein FlgE/F/G-like D1" evidence="5">
    <location>
        <begin position="96"/>
        <end position="177"/>
    </location>
</feature>
<reference evidence="6 7" key="1">
    <citation type="submission" date="2014-06" db="EMBL/GenBank/DDBJ databases">
        <title>Draft genome sequence of Paenibacillus sp. MSt1.</title>
        <authorList>
            <person name="Aw Y.K."/>
            <person name="Ong K.S."/>
            <person name="Gan H.M."/>
            <person name="Lee S.M."/>
        </authorList>
    </citation>
    <scope>NUCLEOTIDE SEQUENCE [LARGE SCALE GENOMIC DNA]</scope>
    <source>
        <strain evidence="6 7">MSt1</strain>
    </source>
</reference>
<protein>
    <submittedName>
        <fullName evidence="6">Flagellar basal body rod protein FlgG</fullName>
    </submittedName>
</protein>
<dbReference type="InterPro" id="IPR001444">
    <property type="entry name" value="Flag_bb_rod_N"/>
</dbReference>
<name>A0A081P3H1_9BACL</name>
<dbReference type="RefSeq" id="WP_036682850.1">
    <property type="nucleotide sequence ID" value="NZ_FYEP01000017.1"/>
</dbReference>
<comment type="caution">
    <text evidence="6">The sequence shown here is derived from an EMBL/GenBank/DDBJ whole genome shotgun (WGS) entry which is preliminary data.</text>
</comment>